<name>A0A4C1YY14_EUMVA</name>
<evidence type="ECO:0000313" key="2">
    <source>
        <dbReference type="Proteomes" id="UP000299102"/>
    </source>
</evidence>
<accession>A0A4C1YY14</accession>
<evidence type="ECO:0000313" key="1">
    <source>
        <dbReference type="EMBL" id="GBP79225.1"/>
    </source>
</evidence>
<reference evidence="1 2" key="1">
    <citation type="journal article" date="2019" name="Commun. Biol.">
        <title>The bagworm genome reveals a unique fibroin gene that provides high tensile strength.</title>
        <authorList>
            <person name="Kono N."/>
            <person name="Nakamura H."/>
            <person name="Ohtoshi R."/>
            <person name="Tomita M."/>
            <person name="Numata K."/>
            <person name="Arakawa K."/>
        </authorList>
    </citation>
    <scope>NUCLEOTIDE SEQUENCE [LARGE SCALE GENOMIC DNA]</scope>
</reference>
<keyword evidence="2" id="KW-1185">Reference proteome</keyword>
<sequence>MRVRNGNYVRYDREYRFVSNEVNYLSELKRGIEMYYINSFPNATSRWPVTWRSIFRVHAECSRRDRGRVAPPRRDERARLVTACRDEAEAGIRFLLT</sequence>
<dbReference type="AlphaFoldDB" id="A0A4C1YY14"/>
<dbReference type="EMBL" id="BGZK01001405">
    <property type="protein sequence ID" value="GBP79225.1"/>
    <property type="molecule type" value="Genomic_DNA"/>
</dbReference>
<gene>
    <name evidence="1" type="ORF">EVAR_67900_1</name>
</gene>
<protein>
    <submittedName>
        <fullName evidence="1">Uncharacterized protein</fullName>
    </submittedName>
</protein>
<organism evidence="1 2">
    <name type="scientific">Eumeta variegata</name>
    <name type="common">Bagworm moth</name>
    <name type="synonym">Eumeta japonica</name>
    <dbReference type="NCBI Taxonomy" id="151549"/>
    <lineage>
        <taxon>Eukaryota</taxon>
        <taxon>Metazoa</taxon>
        <taxon>Ecdysozoa</taxon>
        <taxon>Arthropoda</taxon>
        <taxon>Hexapoda</taxon>
        <taxon>Insecta</taxon>
        <taxon>Pterygota</taxon>
        <taxon>Neoptera</taxon>
        <taxon>Endopterygota</taxon>
        <taxon>Lepidoptera</taxon>
        <taxon>Glossata</taxon>
        <taxon>Ditrysia</taxon>
        <taxon>Tineoidea</taxon>
        <taxon>Psychidae</taxon>
        <taxon>Oiketicinae</taxon>
        <taxon>Eumeta</taxon>
    </lineage>
</organism>
<dbReference type="Proteomes" id="UP000299102">
    <property type="component" value="Unassembled WGS sequence"/>
</dbReference>
<proteinExistence type="predicted"/>
<comment type="caution">
    <text evidence="1">The sequence shown here is derived from an EMBL/GenBank/DDBJ whole genome shotgun (WGS) entry which is preliminary data.</text>
</comment>